<dbReference type="GO" id="GO:0008758">
    <property type="term" value="F:UDP-2,3-diacylglucosamine hydrolase activity"/>
    <property type="evidence" value="ECO:0007669"/>
    <property type="project" value="TreeGrafter"/>
</dbReference>
<dbReference type="EMBL" id="JAHLFP010000059">
    <property type="protein sequence ID" value="MBU3806580.1"/>
    <property type="molecule type" value="Genomic_DNA"/>
</dbReference>
<keyword evidence="3" id="KW-0472">Membrane</keyword>
<dbReference type="Proteomes" id="UP000713596">
    <property type="component" value="Unassembled WGS sequence"/>
</dbReference>
<dbReference type="InterPro" id="IPR004843">
    <property type="entry name" value="Calcineurin-like_PHP"/>
</dbReference>
<accession>A0A948T3B7</accession>
<keyword evidence="1" id="KW-0479">Metal-binding</keyword>
<comment type="caution">
    <text evidence="5">The sequence shown here is derived from an EMBL/GenBank/DDBJ whole genome shotgun (WGS) entry which is preliminary data.</text>
</comment>
<feature type="transmembrane region" description="Helical" evidence="3">
    <location>
        <begin position="12"/>
        <end position="31"/>
    </location>
</feature>
<dbReference type="InterPro" id="IPR029052">
    <property type="entry name" value="Metallo-depent_PP-like"/>
</dbReference>
<keyword evidence="3" id="KW-1133">Transmembrane helix</keyword>
<dbReference type="CDD" id="cd07385">
    <property type="entry name" value="MPP_YkuE_C"/>
    <property type="match status" value="1"/>
</dbReference>
<dbReference type="PANTHER" id="PTHR31302:SF31">
    <property type="entry name" value="PHOSPHODIESTERASE YAEI"/>
    <property type="match status" value="1"/>
</dbReference>
<evidence type="ECO:0000259" key="4">
    <source>
        <dbReference type="Pfam" id="PF00149"/>
    </source>
</evidence>
<proteinExistence type="predicted"/>
<reference evidence="5" key="1">
    <citation type="journal article" date="2021" name="PeerJ">
        <title>Extensive microbial diversity within the chicken gut microbiome revealed by metagenomics and culture.</title>
        <authorList>
            <person name="Gilroy R."/>
            <person name="Ravi A."/>
            <person name="Getino M."/>
            <person name="Pursley I."/>
            <person name="Horton D.L."/>
            <person name="Alikhan N.F."/>
            <person name="Baker D."/>
            <person name="Gharbi K."/>
            <person name="Hall N."/>
            <person name="Watson M."/>
            <person name="Adriaenssens E.M."/>
            <person name="Foster-Nyarko E."/>
            <person name="Jarju S."/>
            <person name="Secka A."/>
            <person name="Antonio M."/>
            <person name="Oren A."/>
            <person name="Chaudhuri R.R."/>
            <person name="La Ragione R."/>
            <person name="Hildebrand F."/>
            <person name="Pallen M.J."/>
        </authorList>
    </citation>
    <scope>NUCLEOTIDE SEQUENCE</scope>
    <source>
        <strain evidence="5">B5_2728</strain>
    </source>
</reference>
<dbReference type="AlphaFoldDB" id="A0A948T3B7"/>
<dbReference type="GO" id="GO:0046872">
    <property type="term" value="F:metal ion binding"/>
    <property type="evidence" value="ECO:0007669"/>
    <property type="project" value="UniProtKB-KW"/>
</dbReference>
<sequence>MKQALKTPRHKKPAILALVAVLAVLIGWIFWTNTHFTTSYFTITNPAIPADFHGYKIAAVSDLHNQDWNGKLAAKLQAEAPDLIAITGDLVDSSHTNLDVAMEFIEEIRDIAPIYYVTGNHEAWLAEYDQLAGLLRDAGVQMMDDQTHLIQRGNASINLVGIQDPDFTQSTLIDSLPGSIVGEKLESLLRDDLYNVVLCHRPELFDQYVALDADLVLTGHAHGGQISIPFIGGLIAPNQGLFPKYTQGLHHKNNTDMIVSRGLGNSVLPVRINNTPELVIVTLGE</sequence>
<dbReference type="GO" id="GO:0016020">
    <property type="term" value="C:membrane"/>
    <property type="evidence" value="ECO:0007669"/>
    <property type="project" value="GOC"/>
</dbReference>
<evidence type="ECO:0000256" key="3">
    <source>
        <dbReference type="SAM" id="Phobius"/>
    </source>
</evidence>
<organism evidence="5 6">
    <name type="scientific">Candidatus Allofournierella pullistercoris</name>
    <dbReference type="NCBI Taxonomy" id="2838597"/>
    <lineage>
        <taxon>Bacteria</taxon>
        <taxon>Bacillati</taxon>
        <taxon>Bacillota</taxon>
        <taxon>Clostridia</taxon>
        <taxon>Eubacteriales</taxon>
        <taxon>Oscillospiraceae</taxon>
        <taxon>Allofournierella</taxon>
    </lineage>
</organism>
<evidence type="ECO:0000313" key="5">
    <source>
        <dbReference type="EMBL" id="MBU3806580.1"/>
    </source>
</evidence>
<dbReference type="InterPro" id="IPR051158">
    <property type="entry name" value="Metallophosphoesterase_sf"/>
</dbReference>
<evidence type="ECO:0000256" key="2">
    <source>
        <dbReference type="ARBA" id="ARBA00022801"/>
    </source>
</evidence>
<keyword evidence="2" id="KW-0378">Hydrolase</keyword>
<reference evidence="5" key="2">
    <citation type="submission" date="2021-04" db="EMBL/GenBank/DDBJ databases">
        <authorList>
            <person name="Gilroy R."/>
        </authorList>
    </citation>
    <scope>NUCLEOTIDE SEQUENCE</scope>
    <source>
        <strain evidence="5">B5_2728</strain>
    </source>
</reference>
<protein>
    <submittedName>
        <fullName evidence="5">Metallophosphoesterase</fullName>
    </submittedName>
</protein>
<name>A0A948T3B7_9FIRM</name>
<feature type="domain" description="Calcineurin-like phosphoesterase" evidence="4">
    <location>
        <begin position="56"/>
        <end position="223"/>
    </location>
</feature>
<dbReference type="Pfam" id="PF00149">
    <property type="entry name" value="Metallophos"/>
    <property type="match status" value="1"/>
</dbReference>
<dbReference type="SUPFAM" id="SSF56300">
    <property type="entry name" value="Metallo-dependent phosphatases"/>
    <property type="match status" value="1"/>
</dbReference>
<gene>
    <name evidence="5" type="ORF">H9882_06795</name>
</gene>
<evidence type="ECO:0000256" key="1">
    <source>
        <dbReference type="ARBA" id="ARBA00022723"/>
    </source>
</evidence>
<dbReference type="GO" id="GO:0009245">
    <property type="term" value="P:lipid A biosynthetic process"/>
    <property type="evidence" value="ECO:0007669"/>
    <property type="project" value="TreeGrafter"/>
</dbReference>
<evidence type="ECO:0000313" key="6">
    <source>
        <dbReference type="Proteomes" id="UP000713596"/>
    </source>
</evidence>
<dbReference type="Gene3D" id="3.60.21.10">
    <property type="match status" value="1"/>
</dbReference>
<dbReference type="PANTHER" id="PTHR31302">
    <property type="entry name" value="TRANSMEMBRANE PROTEIN WITH METALLOPHOSPHOESTERASE DOMAIN-RELATED"/>
    <property type="match status" value="1"/>
</dbReference>
<keyword evidence="3" id="KW-0812">Transmembrane</keyword>